<dbReference type="EMBL" id="JADLQN010000001">
    <property type="protein sequence ID" value="MBF6353854.1"/>
    <property type="molecule type" value="Genomic_DNA"/>
</dbReference>
<dbReference type="Proteomes" id="UP000707731">
    <property type="component" value="Unassembled WGS sequence"/>
</dbReference>
<organism evidence="9 10">
    <name type="scientific">Nocardia higoensis</name>
    <dbReference type="NCBI Taxonomy" id="228599"/>
    <lineage>
        <taxon>Bacteria</taxon>
        <taxon>Bacillati</taxon>
        <taxon>Actinomycetota</taxon>
        <taxon>Actinomycetes</taxon>
        <taxon>Mycobacteriales</taxon>
        <taxon>Nocardiaceae</taxon>
        <taxon>Nocardia</taxon>
    </lineage>
</organism>
<accession>A0ABS0D5W1</accession>
<sequence>MTTDSANERDIARRLLAGATPTVPRSARAVQAPTPPAPDRLGPTSRGRGRGRQFADHPAVVAALEKQAAIQRLIDTTGLPHPLFLSPDGHNGAVIHSRGSELVNYSSYNYLELAQHPRVIRAADDAARRYGTSASATRIVTGEIPLYGVLEQRIADIYHTGAALVCSSGFLTNAAVIGFLLGEHDLAVCDALAHASLVAGTRWAGCKRVAFRHNDPDSLTALLRSTRHRYDRALVVLEGHYSMDGDLGRIAELAAIAHEYDCAVLVDEAHALGVLGPHGLGSGEHFALPPATVDLWVGSLSKALGSTGGFVAGDSDLVRAVKYAAPGLALYTAGPSPANIAAVLAALDVLADEPDRLARLWSNALLFTAALRERGMDLADSESTPIVPVIVPGEIRAGYASAALLQRGYNAGAILSPVVPAGTERLRFFLTSEHTERQLLDTADELADILRIVDHIPDVGIGAPGTPTGLDGLPPRRTRRV</sequence>
<dbReference type="Gene3D" id="3.90.1150.10">
    <property type="entry name" value="Aspartate Aminotransferase, domain 1"/>
    <property type="match status" value="1"/>
</dbReference>
<dbReference type="RefSeq" id="WP_195000701.1">
    <property type="nucleotide sequence ID" value="NZ_JADLQN010000001.1"/>
</dbReference>
<dbReference type="InterPro" id="IPR004839">
    <property type="entry name" value="Aminotransferase_I/II_large"/>
</dbReference>
<dbReference type="InterPro" id="IPR015422">
    <property type="entry name" value="PyrdxlP-dep_Trfase_small"/>
</dbReference>
<dbReference type="EC" id="2.3.1.47" evidence="2"/>
<dbReference type="GO" id="GO:0008483">
    <property type="term" value="F:transaminase activity"/>
    <property type="evidence" value="ECO:0007669"/>
    <property type="project" value="UniProtKB-KW"/>
</dbReference>
<feature type="domain" description="Aminotransferase class I/classII large" evidence="8">
    <location>
        <begin position="101"/>
        <end position="440"/>
    </location>
</feature>
<protein>
    <recommendedName>
        <fullName evidence="2">8-amino-7-oxononanoate synthase</fullName>
        <ecNumber evidence="2">2.3.1.47</ecNumber>
    </recommendedName>
</protein>
<comment type="cofactor">
    <cofactor evidence="1">
        <name>pyridoxal 5'-phosphate</name>
        <dbReference type="ChEBI" id="CHEBI:597326"/>
    </cofactor>
</comment>
<evidence type="ECO:0000256" key="4">
    <source>
        <dbReference type="ARBA" id="ARBA00022898"/>
    </source>
</evidence>
<keyword evidence="10" id="KW-1185">Reference proteome</keyword>
<evidence type="ECO:0000256" key="3">
    <source>
        <dbReference type="ARBA" id="ARBA00022679"/>
    </source>
</evidence>
<feature type="compositionally biased region" description="Basic and acidic residues" evidence="7">
    <location>
        <begin position="1"/>
        <end position="13"/>
    </location>
</feature>
<evidence type="ECO:0000313" key="9">
    <source>
        <dbReference type="EMBL" id="MBF6353854.1"/>
    </source>
</evidence>
<dbReference type="SUPFAM" id="SSF53383">
    <property type="entry name" value="PLP-dependent transferases"/>
    <property type="match status" value="1"/>
</dbReference>
<proteinExistence type="predicted"/>
<keyword evidence="4" id="KW-0663">Pyridoxal phosphate</keyword>
<dbReference type="InterPro" id="IPR015421">
    <property type="entry name" value="PyrdxlP-dep_Trfase_major"/>
</dbReference>
<gene>
    <name evidence="9" type="ORF">IU449_04700</name>
</gene>
<comment type="caution">
    <text evidence="9">The sequence shown here is derived from an EMBL/GenBank/DDBJ whole genome shotgun (WGS) entry which is preliminary data.</text>
</comment>
<dbReference type="InterPro" id="IPR050087">
    <property type="entry name" value="AON_synthase_class-II"/>
</dbReference>
<keyword evidence="9" id="KW-0032">Aminotransferase</keyword>
<evidence type="ECO:0000256" key="1">
    <source>
        <dbReference type="ARBA" id="ARBA00001933"/>
    </source>
</evidence>
<dbReference type="InterPro" id="IPR015424">
    <property type="entry name" value="PyrdxlP-dep_Trfase"/>
</dbReference>
<dbReference type="Gene3D" id="3.40.640.10">
    <property type="entry name" value="Type I PLP-dependent aspartate aminotransferase-like (Major domain)"/>
    <property type="match status" value="1"/>
</dbReference>
<dbReference type="PANTHER" id="PTHR13693:SF100">
    <property type="entry name" value="8-AMINO-7-OXONONANOATE SYNTHASE"/>
    <property type="match status" value="1"/>
</dbReference>
<evidence type="ECO:0000256" key="6">
    <source>
        <dbReference type="ARBA" id="ARBA00047715"/>
    </source>
</evidence>
<evidence type="ECO:0000256" key="2">
    <source>
        <dbReference type="ARBA" id="ARBA00013187"/>
    </source>
</evidence>
<dbReference type="PANTHER" id="PTHR13693">
    <property type="entry name" value="CLASS II AMINOTRANSFERASE/8-AMINO-7-OXONONANOATE SYNTHASE"/>
    <property type="match status" value="1"/>
</dbReference>
<keyword evidence="3" id="KW-0808">Transferase</keyword>
<evidence type="ECO:0000259" key="8">
    <source>
        <dbReference type="Pfam" id="PF00155"/>
    </source>
</evidence>
<feature type="region of interest" description="Disordered" evidence="7">
    <location>
        <begin position="1"/>
        <end position="55"/>
    </location>
</feature>
<reference evidence="9 10" key="1">
    <citation type="submission" date="2020-10" db="EMBL/GenBank/DDBJ databases">
        <title>Identification of Nocardia species via Next-generation sequencing and recognition of intraspecies genetic diversity.</title>
        <authorList>
            <person name="Li P."/>
            <person name="Li P."/>
            <person name="Lu B."/>
        </authorList>
    </citation>
    <scope>NUCLEOTIDE SEQUENCE [LARGE SCALE GENOMIC DNA]</scope>
    <source>
        <strain evidence="9 10">BJ06-0143</strain>
    </source>
</reference>
<comment type="catalytic activity">
    <reaction evidence="6">
        <text>6-carboxyhexanoyl-[ACP] + L-alanine + H(+) = (8S)-8-amino-7-oxononanoate + holo-[ACP] + CO2</text>
        <dbReference type="Rhea" id="RHEA:42288"/>
        <dbReference type="Rhea" id="RHEA-COMP:9685"/>
        <dbReference type="Rhea" id="RHEA-COMP:9955"/>
        <dbReference type="ChEBI" id="CHEBI:15378"/>
        <dbReference type="ChEBI" id="CHEBI:16526"/>
        <dbReference type="ChEBI" id="CHEBI:57972"/>
        <dbReference type="ChEBI" id="CHEBI:64479"/>
        <dbReference type="ChEBI" id="CHEBI:78846"/>
        <dbReference type="ChEBI" id="CHEBI:149468"/>
        <dbReference type="EC" id="2.3.1.47"/>
    </reaction>
</comment>
<evidence type="ECO:0000313" key="10">
    <source>
        <dbReference type="Proteomes" id="UP000707731"/>
    </source>
</evidence>
<name>A0ABS0D5W1_9NOCA</name>
<evidence type="ECO:0000256" key="5">
    <source>
        <dbReference type="ARBA" id="ARBA00023315"/>
    </source>
</evidence>
<keyword evidence="5" id="KW-0012">Acyltransferase</keyword>
<evidence type="ECO:0000256" key="7">
    <source>
        <dbReference type="SAM" id="MobiDB-lite"/>
    </source>
</evidence>
<dbReference type="Pfam" id="PF00155">
    <property type="entry name" value="Aminotran_1_2"/>
    <property type="match status" value="1"/>
</dbReference>